<sequence>MKTEKPKKLIRWYILGAIGAVLMAAGDWLLGCVPLQKTDTSLFNRACYLSGSYGLWRPVLTVGLGAIGGFLYYFAVKALNADIDTKYRKTKIIQYLCGIFTVAVALTIHTWVATMAWFTTYLGPRIGEEAAIAAVTAYQDGMLLAIAPMYVPMILAFGIHFVMLLAGKTWYSRWMLAFHPVTWNILLAGVPDIAQAMQVPVDTWMSVMSQSSTNTAIVIWCIAAAVYARNNFKRKESLT</sequence>
<keyword evidence="1" id="KW-0812">Transmembrane</keyword>
<gene>
    <name evidence="2" type="ORF">LKD37_01795</name>
</gene>
<dbReference type="Pfam" id="PF20599">
    <property type="entry name" value="DUF6796"/>
    <property type="match status" value="1"/>
</dbReference>
<keyword evidence="1" id="KW-0472">Membrane</keyword>
<dbReference type="RefSeq" id="WP_302927669.1">
    <property type="nucleotide sequence ID" value="NZ_JAJEPW010000003.1"/>
</dbReference>
<evidence type="ECO:0000256" key="1">
    <source>
        <dbReference type="SAM" id="Phobius"/>
    </source>
</evidence>
<name>A0AAE3AC25_9FIRM</name>
<keyword evidence="1" id="KW-1133">Transmembrane helix</keyword>
<feature type="transmembrane region" description="Helical" evidence="1">
    <location>
        <begin position="95"/>
        <end position="118"/>
    </location>
</feature>
<dbReference type="AlphaFoldDB" id="A0AAE3AC25"/>
<proteinExistence type="predicted"/>
<organism evidence="2 3">
    <name type="scientific">Brotocaccenecus cirricatena</name>
    <dbReference type="NCBI Taxonomy" id="3064195"/>
    <lineage>
        <taxon>Bacteria</taxon>
        <taxon>Bacillati</taxon>
        <taxon>Bacillota</taxon>
        <taxon>Clostridia</taxon>
        <taxon>Eubacteriales</taxon>
        <taxon>Oscillospiraceae</taxon>
        <taxon>Brotocaccenecus</taxon>
    </lineage>
</organism>
<comment type="caution">
    <text evidence="2">The sequence shown here is derived from an EMBL/GenBank/DDBJ whole genome shotgun (WGS) entry which is preliminary data.</text>
</comment>
<feature type="transmembrane region" description="Helical" evidence="1">
    <location>
        <begin position="12"/>
        <end position="36"/>
    </location>
</feature>
<dbReference type="InterPro" id="IPR046475">
    <property type="entry name" value="DUF6796"/>
</dbReference>
<feature type="transmembrane region" description="Helical" evidence="1">
    <location>
        <begin position="149"/>
        <end position="167"/>
    </location>
</feature>
<dbReference type="EMBL" id="JAJEPW010000003">
    <property type="protein sequence ID" value="MCC2128263.1"/>
    <property type="molecule type" value="Genomic_DNA"/>
</dbReference>
<keyword evidence="3" id="KW-1185">Reference proteome</keyword>
<dbReference type="Proteomes" id="UP001199319">
    <property type="component" value="Unassembled WGS sequence"/>
</dbReference>
<feature type="transmembrane region" description="Helical" evidence="1">
    <location>
        <begin position="174"/>
        <end position="191"/>
    </location>
</feature>
<accession>A0AAE3AC25</accession>
<reference evidence="2" key="1">
    <citation type="submission" date="2021-10" db="EMBL/GenBank/DDBJ databases">
        <title>Anaerobic single-cell dispensing facilitates the cultivation of human gut bacteria.</title>
        <authorList>
            <person name="Afrizal A."/>
        </authorList>
    </citation>
    <scope>NUCLEOTIDE SEQUENCE</scope>
    <source>
        <strain evidence="2">CLA-AA-H272</strain>
    </source>
</reference>
<evidence type="ECO:0000313" key="2">
    <source>
        <dbReference type="EMBL" id="MCC2128263.1"/>
    </source>
</evidence>
<protein>
    <submittedName>
        <fullName evidence="2">Uncharacterized protein</fullName>
    </submittedName>
</protein>
<feature type="transmembrane region" description="Helical" evidence="1">
    <location>
        <begin position="211"/>
        <end position="228"/>
    </location>
</feature>
<feature type="transmembrane region" description="Helical" evidence="1">
    <location>
        <begin position="56"/>
        <end position="75"/>
    </location>
</feature>
<evidence type="ECO:0000313" key="3">
    <source>
        <dbReference type="Proteomes" id="UP001199319"/>
    </source>
</evidence>